<dbReference type="RefSeq" id="WP_273936458.1">
    <property type="nucleotide sequence ID" value="NZ_CP097263.1"/>
</dbReference>
<feature type="transmembrane region" description="Helical" evidence="7">
    <location>
        <begin position="73"/>
        <end position="96"/>
    </location>
</feature>
<reference evidence="9 10" key="1">
    <citation type="submission" date="2024-09" db="EMBL/GenBank/DDBJ databases">
        <authorList>
            <person name="Sun Q."/>
            <person name="Mori K."/>
        </authorList>
    </citation>
    <scope>NUCLEOTIDE SEQUENCE [LARGE SCALE GENOMIC DNA]</scope>
    <source>
        <strain evidence="9 10">TBRC 1432</strain>
    </source>
</reference>
<keyword evidence="5 7" id="KW-1133">Transmembrane helix</keyword>
<dbReference type="InterPro" id="IPR032818">
    <property type="entry name" value="DedA-like"/>
</dbReference>
<feature type="transmembrane region" description="Helical" evidence="7">
    <location>
        <begin position="31"/>
        <end position="52"/>
    </location>
</feature>
<evidence type="ECO:0000259" key="8">
    <source>
        <dbReference type="Pfam" id="PF09335"/>
    </source>
</evidence>
<dbReference type="PANTHER" id="PTHR30353">
    <property type="entry name" value="INNER MEMBRANE PROTEIN DEDA-RELATED"/>
    <property type="match status" value="1"/>
</dbReference>
<keyword evidence="4 7" id="KW-0812">Transmembrane</keyword>
<protein>
    <submittedName>
        <fullName evidence="9">DedA family protein</fullName>
    </submittedName>
</protein>
<feature type="domain" description="VTT" evidence="8">
    <location>
        <begin position="52"/>
        <end position="179"/>
    </location>
</feature>
<comment type="similarity">
    <text evidence="2 7">Belongs to the DedA family.</text>
</comment>
<evidence type="ECO:0000256" key="7">
    <source>
        <dbReference type="RuleBase" id="RU367016"/>
    </source>
</evidence>
<proteinExistence type="inferred from homology"/>
<dbReference type="PANTHER" id="PTHR30353:SF0">
    <property type="entry name" value="TRANSMEMBRANE PROTEIN"/>
    <property type="match status" value="1"/>
</dbReference>
<feature type="transmembrane region" description="Helical" evidence="7">
    <location>
        <begin position="132"/>
        <end position="153"/>
    </location>
</feature>
<name>A0ABV6MWV7_9PSEU</name>
<dbReference type="Proteomes" id="UP001589810">
    <property type="component" value="Unassembled WGS sequence"/>
</dbReference>
<dbReference type="Pfam" id="PF09335">
    <property type="entry name" value="VTT_dom"/>
    <property type="match status" value="1"/>
</dbReference>
<evidence type="ECO:0000256" key="6">
    <source>
        <dbReference type="ARBA" id="ARBA00023136"/>
    </source>
</evidence>
<comment type="subcellular location">
    <subcellularLocation>
        <location evidence="1 7">Cell membrane</location>
        <topology evidence="1 7">Multi-pass membrane protein</topology>
    </subcellularLocation>
</comment>
<evidence type="ECO:0000313" key="10">
    <source>
        <dbReference type="Proteomes" id="UP001589810"/>
    </source>
</evidence>
<evidence type="ECO:0000256" key="2">
    <source>
        <dbReference type="ARBA" id="ARBA00010792"/>
    </source>
</evidence>
<feature type="transmembrane region" description="Helical" evidence="7">
    <location>
        <begin position="160"/>
        <end position="182"/>
    </location>
</feature>
<evidence type="ECO:0000256" key="5">
    <source>
        <dbReference type="ARBA" id="ARBA00022989"/>
    </source>
</evidence>
<organism evidence="9 10">
    <name type="scientific">Kutzneria chonburiensis</name>
    <dbReference type="NCBI Taxonomy" id="1483604"/>
    <lineage>
        <taxon>Bacteria</taxon>
        <taxon>Bacillati</taxon>
        <taxon>Actinomycetota</taxon>
        <taxon>Actinomycetes</taxon>
        <taxon>Pseudonocardiales</taxon>
        <taxon>Pseudonocardiaceae</taxon>
        <taxon>Kutzneria</taxon>
    </lineage>
</organism>
<accession>A0ABV6MWV7</accession>
<keyword evidence="6 7" id="KW-0472">Membrane</keyword>
<gene>
    <name evidence="9" type="ORF">ACFFH7_25115</name>
</gene>
<keyword evidence="3 7" id="KW-1003">Cell membrane</keyword>
<keyword evidence="10" id="KW-1185">Reference proteome</keyword>
<evidence type="ECO:0000313" key="9">
    <source>
        <dbReference type="EMBL" id="MFC0544808.1"/>
    </source>
</evidence>
<evidence type="ECO:0000256" key="4">
    <source>
        <dbReference type="ARBA" id="ARBA00022692"/>
    </source>
</evidence>
<evidence type="ECO:0000256" key="3">
    <source>
        <dbReference type="ARBA" id="ARBA00022475"/>
    </source>
</evidence>
<evidence type="ECO:0000256" key="1">
    <source>
        <dbReference type="ARBA" id="ARBA00004651"/>
    </source>
</evidence>
<sequence>MTTAIAASTTTIVALPGWLDANNILSGLGPYIFVGVALLIFADCGILIGFLIPGDTLLFTLGLLIAQGAVQGMPIWLACAILSVCAIVGNVTGYYIGAAIGPKLFSNPDSKIFKRKHIEHTHEFFEKYGARAIILARFVPIVRTFITAVAGISKMDPRKYFLYSTLGGVLWAVAVPLLGFFLGQVSLVHDHLEIFLIAIPVLSVIPIVFEVVKSRRERIAREASAAAETPLEATQQFDVRGEDMDSTQRIDRIR</sequence>
<comment type="caution">
    <text evidence="9">The sequence shown here is derived from an EMBL/GenBank/DDBJ whole genome shotgun (WGS) entry which is preliminary data.</text>
</comment>
<dbReference type="InterPro" id="IPR032816">
    <property type="entry name" value="VTT_dom"/>
</dbReference>
<dbReference type="EMBL" id="JBHLUD010000008">
    <property type="protein sequence ID" value="MFC0544808.1"/>
    <property type="molecule type" value="Genomic_DNA"/>
</dbReference>
<feature type="transmembrane region" description="Helical" evidence="7">
    <location>
        <begin position="194"/>
        <end position="212"/>
    </location>
</feature>